<dbReference type="SUPFAM" id="SSF51338">
    <property type="entry name" value="Composite domain of metallo-dependent hydrolases"/>
    <property type="match status" value="1"/>
</dbReference>
<dbReference type="InterPro" id="IPR050378">
    <property type="entry name" value="Metallo-dep_Hydrolases_sf"/>
</dbReference>
<feature type="domain" description="Amidohydrolase-related" evidence="2">
    <location>
        <begin position="48"/>
        <end position="408"/>
    </location>
</feature>
<reference evidence="3 4" key="1">
    <citation type="submission" date="2016-01" db="EMBL/GenBank/DDBJ databases">
        <title>Characterization of the Clostridium difficile lineages that are prevalent in Hong Kong and China.</title>
        <authorList>
            <person name="Kwok J.S.-L."/>
            <person name="Lam W.-Y."/>
            <person name="Ip M."/>
            <person name="Chan T.-F."/>
            <person name="Hawkey P.M."/>
            <person name="Tsui S.K.-W."/>
        </authorList>
    </citation>
    <scope>NUCLEOTIDE SEQUENCE [LARGE SCALE GENOMIC DNA]</scope>
    <source>
        <strain evidence="3 4">300064</strain>
    </source>
</reference>
<evidence type="ECO:0000313" key="3">
    <source>
        <dbReference type="EMBL" id="PPV14071.1"/>
    </source>
</evidence>
<dbReference type="Proteomes" id="UP000238081">
    <property type="component" value="Unassembled WGS sequence"/>
</dbReference>
<dbReference type="InterPro" id="IPR032466">
    <property type="entry name" value="Metal_Hydrolase"/>
</dbReference>
<dbReference type="Pfam" id="PF01979">
    <property type="entry name" value="Amidohydro_1"/>
    <property type="match status" value="1"/>
</dbReference>
<dbReference type="Gene3D" id="2.30.40.10">
    <property type="entry name" value="Urease, subunit C, domain 1"/>
    <property type="match status" value="1"/>
</dbReference>
<dbReference type="RefSeq" id="WP_043664205.1">
    <property type="nucleotide sequence ID" value="NZ_JSEG01000010.1"/>
</dbReference>
<proteinExistence type="predicted"/>
<comment type="cofactor">
    <cofactor evidence="1">
        <name>Zn(2+)</name>
        <dbReference type="ChEBI" id="CHEBI:29105"/>
    </cofactor>
</comment>
<dbReference type="PANTHER" id="PTHR11647">
    <property type="entry name" value="HYDRANTOINASE/DIHYDROPYRIMIDINASE FAMILY MEMBER"/>
    <property type="match status" value="1"/>
</dbReference>
<organism evidence="3 4">
    <name type="scientific">Clostridium butyricum</name>
    <dbReference type="NCBI Taxonomy" id="1492"/>
    <lineage>
        <taxon>Bacteria</taxon>
        <taxon>Bacillati</taxon>
        <taxon>Bacillota</taxon>
        <taxon>Clostridia</taxon>
        <taxon>Eubacteriales</taxon>
        <taxon>Clostridiaceae</taxon>
        <taxon>Clostridium</taxon>
    </lineage>
</organism>
<evidence type="ECO:0000313" key="4">
    <source>
        <dbReference type="Proteomes" id="UP000238081"/>
    </source>
</evidence>
<dbReference type="SUPFAM" id="SSF51556">
    <property type="entry name" value="Metallo-dependent hydrolases"/>
    <property type="match status" value="1"/>
</dbReference>
<dbReference type="EMBL" id="LRDH01000113">
    <property type="protein sequence ID" value="PPV14071.1"/>
    <property type="molecule type" value="Genomic_DNA"/>
</dbReference>
<evidence type="ECO:0000259" key="2">
    <source>
        <dbReference type="Pfam" id="PF01979"/>
    </source>
</evidence>
<dbReference type="AlphaFoldDB" id="A0A2S7F9C2"/>
<comment type="caution">
    <text evidence="3">The sequence shown here is derived from an EMBL/GenBank/DDBJ whole genome shotgun (WGS) entry which is preliminary data.</text>
</comment>
<sequence length="441" mass="49967">MDLGIINGYVYLEGRFIKSNLYIKKGVIESVTSSIMHCSKVYDAKGCIIMPGFIDPHVHFNLGVGKNVSAQDFHTGSINAALGGITTYIDFLDPINNISELEFEFNKRKKQAKDSVIDYGFHVTLGSFKEDVKELFKNSTALGMPTIKIFTTYESTGRMTKDNIIDELLKYSKEYGCRVVVHAENNDLIKEKNILVKDHEKARPAIAEISEVLKLCEMATYRNGLLYIVHTNCGTTVERVRENFKDSLHSSIILESAPHYFKFNSSVYEGEDGYRYTMTPPLREESERLKLNDNIDGIDIIGTDHCPFPECMKNKKYTSDIAMGVDGVKYSFLNMYTLYKEKIIPKFTENPAIIHGLYPKKGNLMVGSDGDIVVFDPNNRTIVNDKESIYDGQVLKGSIKAVFAKGNMIVNNNEFLKNSSSGSYIERRIEFDKSFNKCRYI</sequence>
<dbReference type="GO" id="GO:0016812">
    <property type="term" value="F:hydrolase activity, acting on carbon-nitrogen (but not peptide) bonds, in cyclic amides"/>
    <property type="evidence" value="ECO:0007669"/>
    <property type="project" value="TreeGrafter"/>
</dbReference>
<name>A0A2S7F9C2_CLOBU</name>
<dbReference type="InterPro" id="IPR006680">
    <property type="entry name" value="Amidohydro-rel"/>
</dbReference>
<evidence type="ECO:0000256" key="1">
    <source>
        <dbReference type="ARBA" id="ARBA00001947"/>
    </source>
</evidence>
<accession>A0A2S7F9C2</accession>
<protein>
    <submittedName>
        <fullName evidence="3">Dihydropyrimidinase</fullName>
    </submittedName>
</protein>
<dbReference type="Gene3D" id="3.20.20.140">
    <property type="entry name" value="Metal-dependent hydrolases"/>
    <property type="match status" value="1"/>
</dbReference>
<dbReference type="PANTHER" id="PTHR11647:SF1">
    <property type="entry name" value="COLLAPSIN RESPONSE MEDIATOR PROTEIN"/>
    <property type="match status" value="1"/>
</dbReference>
<dbReference type="InterPro" id="IPR011059">
    <property type="entry name" value="Metal-dep_hydrolase_composite"/>
</dbReference>
<dbReference type="GO" id="GO:0005829">
    <property type="term" value="C:cytosol"/>
    <property type="evidence" value="ECO:0007669"/>
    <property type="project" value="TreeGrafter"/>
</dbReference>
<gene>
    <name evidence="3" type="ORF">AWN73_14980</name>
</gene>